<reference evidence="8" key="2">
    <citation type="journal article" date="2007" name="Science">
        <title>Draft genome sequence of the sexually transmitted pathogen Trichomonas vaginalis.</title>
        <authorList>
            <person name="Carlton J.M."/>
            <person name="Hirt R.P."/>
            <person name="Silva J.C."/>
            <person name="Delcher A.L."/>
            <person name="Schatz M."/>
            <person name="Zhao Q."/>
            <person name="Wortman J.R."/>
            <person name="Bidwell S.L."/>
            <person name="Alsmark U.C.M."/>
            <person name="Besteiro S."/>
            <person name="Sicheritz-Ponten T."/>
            <person name="Noel C.J."/>
            <person name="Dacks J.B."/>
            <person name="Foster P.G."/>
            <person name="Simillion C."/>
            <person name="Van de Peer Y."/>
            <person name="Miranda-Saavedra D."/>
            <person name="Barton G.J."/>
            <person name="Westrop G.D."/>
            <person name="Mueller S."/>
            <person name="Dessi D."/>
            <person name="Fiori P.L."/>
            <person name="Ren Q."/>
            <person name="Paulsen I."/>
            <person name="Zhang H."/>
            <person name="Bastida-Corcuera F.D."/>
            <person name="Simoes-Barbosa A."/>
            <person name="Brown M.T."/>
            <person name="Hayes R.D."/>
            <person name="Mukherjee M."/>
            <person name="Okumura C.Y."/>
            <person name="Schneider R."/>
            <person name="Smith A.J."/>
            <person name="Vanacova S."/>
            <person name="Villalvazo M."/>
            <person name="Haas B.J."/>
            <person name="Pertea M."/>
            <person name="Feldblyum T.V."/>
            <person name="Utterback T.R."/>
            <person name="Shu C.L."/>
            <person name="Osoegawa K."/>
            <person name="de Jong P.J."/>
            <person name="Hrdy I."/>
            <person name="Horvathova L."/>
            <person name="Zubacova Z."/>
            <person name="Dolezal P."/>
            <person name="Malik S.B."/>
            <person name="Logsdon J.M. Jr."/>
            <person name="Henze K."/>
            <person name="Gupta A."/>
            <person name="Wang C.C."/>
            <person name="Dunne R.L."/>
            <person name="Upcroft J.A."/>
            <person name="Upcroft P."/>
            <person name="White O."/>
            <person name="Salzberg S.L."/>
            <person name="Tang P."/>
            <person name="Chiu C.-H."/>
            <person name="Lee Y.-S."/>
            <person name="Embley T.M."/>
            <person name="Coombs G.H."/>
            <person name="Mottram J.C."/>
            <person name="Tachezy J."/>
            <person name="Fraser-Liggett C.M."/>
            <person name="Johnson P.J."/>
        </authorList>
    </citation>
    <scope>NUCLEOTIDE SEQUENCE [LARGE SCALE GENOMIC DNA]</scope>
    <source>
        <strain evidence="8">G3</strain>
    </source>
</reference>
<dbReference type="InParanoid" id="A2DZ60"/>
<dbReference type="FunFam" id="1.20.144.10:FF:000082">
    <property type="entry name" value="PAP2 superfamily protein"/>
    <property type="match status" value="1"/>
</dbReference>
<feature type="transmembrane region" description="Helical" evidence="6">
    <location>
        <begin position="183"/>
        <end position="202"/>
    </location>
</feature>
<dbReference type="STRING" id="5722.A2DZ60"/>
<dbReference type="SMR" id="A2DZ60"/>
<dbReference type="eggNOG" id="KOG3030">
    <property type="taxonomic scope" value="Eukaryota"/>
</dbReference>
<dbReference type="InterPro" id="IPR000326">
    <property type="entry name" value="PAP2/HPO"/>
</dbReference>
<proteinExistence type="inferred from homology"/>
<feature type="transmembrane region" description="Helical" evidence="6">
    <location>
        <begin position="65"/>
        <end position="89"/>
    </location>
</feature>
<dbReference type="SUPFAM" id="SSF48317">
    <property type="entry name" value="Acid phosphatase/Vanadium-dependent haloperoxidase"/>
    <property type="match status" value="1"/>
</dbReference>
<evidence type="ECO:0000313" key="9">
    <source>
        <dbReference type="Proteomes" id="UP000001542"/>
    </source>
</evidence>
<dbReference type="GO" id="GO:0016020">
    <property type="term" value="C:membrane"/>
    <property type="evidence" value="ECO:0000318"/>
    <property type="project" value="GO_Central"/>
</dbReference>
<dbReference type="AlphaFoldDB" id="A2DZ60"/>
<dbReference type="SMART" id="SM00014">
    <property type="entry name" value="acidPPc"/>
    <property type="match status" value="1"/>
</dbReference>
<dbReference type="Pfam" id="PF01569">
    <property type="entry name" value="PAP2"/>
    <property type="match status" value="1"/>
</dbReference>
<keyword evidence="4 6" id="KW-1133">Transmembrane helix</keyword>
<evidence type="ECO:0000256" key="6">
    <source>
        <dbReference type="SAM" id="Phobius"/>
    </source>
</evidence>
<dbReference type="OMA" id="YASTIMI"/>
<comment type="subcellular location">
    <subcellularLocation>
        <location evidence="1">Membrane</location>
        <topology evidence="1">Multi-pass membrane protein</topology>
    </subcellularLocation>
</comment>
<keyword evidence="3 6" id="KW-0812">Transmembrane</keyword>
<dbReference type="InterPro" id="IPR036938">
    <property type="entry name" value="PAP2/HPO_sf"/>
</dbReference>
<dbReference type="InterPro" id="IPR043216">
    <property type="entry name" value="PAP-like"/>
</dbReference>
<feature type="transmembrane region" description="Helical" evidence="6">
    <location>
        <begin position="95"/>
        <end position="116"/>
    </location>
</feature>
<feature type="transmembrane region" description="Helical" evidence="6">
    <location>
        <begin position="214"/>
        <end position="231"/>
    </location>
</feature>
<dbReference type="Gene3D" id="1.20.144.10">
    <property type="entry name" value="Phosphatidic acid phosphatase type 2/haloperoxidase"/>
    <property type="match status" value="1"/>
</dbReference>
<evidence type="ECO:0000259" key="7">
    <source>
        <dbReference type="SMART" id="SM00014"/>
    </source>
</evidence>
<evidence type="ECO:0000256" key="2">
    <source>
        <dbReference type="ARBA" id="ARBA00008816"/>
    </source>
</evidence>
<dbReference type="EMBL" id="DS113272">
    <property type="protein sequence ID" value="EAY14336.1"/>
    <property type="molecule type" value="Genomic_DNA"/>
</dbReference>
<dbReference type="PANTHER" id="PTHR10165:SF35">
    <property type="entry name" value="RE23632P"/>
    <property type="match status" value="1"/>
</dbReference>
<evidence type="ECO:0000256" key="4">
    <source>
        <dbReference type="ARBA" id="ARBA00022989"/>
    </source>
</evidence>
<evidence type="ECO:0000313" key="8">
    <source>
        <dbReference type="EMBL" id="EAY14336.1"/>
    </source>
</evidence>
<keyword evidence="5 6" id="KW-0472">Membrane</keyword>
<dbReference type="OrthoDB" id="10030083at2759"/>
<feature type="domain" description="Phosphatidic acid phosphatase type 2/haloperoxidase" evidence="7">
    <location>
        <begin position="95"/>
        <end position="229"/>
    </location>
</feature>
<name>A2DZ60_TRIV3</name>
<dbReference type="RefSeq" id="XP_001326559.1">
    <property type="nucleotide sequence ID" value="XM_001326524.1"/>
</dbReference>
<accession>A2DZ60</accession>
<dbReference type="VEuPathDB" id="TrichDB:TVAG_026570"/>
<comment type="similarity">
    <text evidence="2">Belongs to the PA-phosphatase related phosphoesterase family.</text>
</comment>
<evidence type="ECO:0000256" key="3">
    <source>
        <dbReference type="ARBA" id="ARBA00022692"/>
    </source>
</evidence>
<dbReference type="Proteomes" id="UP000001542">
    <property type="component" value="Unassembled WGS sequence"/>
</dbReference>
<keyword evidence="9" id="KW-1185">Reference proteome</keyword>
<sequence length="250" mass="28374">MKLFKNLGSEFTYFWKSFLDNLPEWFATICLALVSVVIALMIEPKQRIAFFQNFNERYPYSGETLGVPVVAILIIILPCATLGFLAITYPRKIDLCLAAMSLAQSLCLTLLITEALKVTVARPRPNFFSYCQYDESLKKCTGPSSHKRDAKLSFPSGHASNSFATGTWMCYFLGKFFNNGSEIWWIMLRFIPIMIATFIAATRITDYMHHVSDVIGGVVIGIGCATLIYRAQENRIFIPNRKKDDELYQL</sequence>
<dbReference type="GO" id="GO:0008195">
    <property type="term" value="F:phosphatidate phosphatase activity"/>
    <property type="evidence" value="ECO:0000318"/>
    <property type="project" value="GO_Central"/>
</dbReference>
<feature type="transmembrane region" description="Helical" evidence="6">
    <location>
        <begin position="25"/>
        <end position="44"/>
    </location>
</feature>
<evidence type="ECO:0000256" key="1">
    <source>
        <dbReference type="ARBA" id="ARBA00004141"/>
    </source>
</evidence>
<dbReference type="PANTHER" id="PTHR10165">
    <property type="entry name" value="LIPID PHOSPHATE PHOSPHATASE"/>
    <property type="match status" value="1"/>
</dbReference>
<dbReference type="KEGG" id="tva:4772324"/>
<dbReference type="VEuPathDB" id="TrichDB:TVAGG3_0505070"/>
<dbReference type="GO" id="GO:0006644">
    <property type="term" value="P:phospholipid metabolic process"/>
    <property type="evidence" value="ECO:0000318"/>
    <property type="project" value="GO_Central"/>
</dbReference>
<reference evidence="8" key="1">
    <citation type="submission" date="2006-10" db="EMBL/GenBank/DDBJ databases">
        <authorList>
            <person name="Amadeo P."/>
            <person name="Zhao Q."/>
            <person name="Wortman J."/>
            <person name="Fraser-Liggett C."/>
            <person name="Carlton J."/>
        </authorList>
    </citation>
    <scope>NUCLEOTIDE SEQUENCE</scope>
    <source>
        <strain evidence="8">G3</strain>
    </source>
</reference>
<gene>
    <name evidence="8" type="ORF">TVAG_026570</name>
</gene>
<organism evidence="8 9">
    <name type="scientific">Trichomonas vaginalis (strain ATCC PRA-98 / G3)</name>
    <dbReference type="NCBI Taxonomy" id="412133"/>
    <lineage>
        <taxon>Eukaryota</taxon>
        <taxon>Metamonada</taxon>
        <taxon>Parabasalia</taxon>
        <taxon>Trichomonadida</taxon>
        <taxon>Trichomonadidae</taxon>
        <taxon>Trichomonas</taxon>
    </lineage>
</organism>
<evidence type="ECO:0000256" key="5">
    <source>
        <dbReference type="ARBA" id="ARBA00023136"/>
    </source>
</evidence>
<dbReference type="GO" id="GO:0046839">
    <property type="term" value="P:phospholipid dephosphorylation"/>
    <property type="evidence" value="ECO:0000318"/>
    <property type="project" value="GO_Central"/>
</dbReference>
<protein>
    <submittedName>
        <fullName evidence="8">PAP2 superfamily protein</fullName>
    </submittedName>
</protein>